<dbReference type="HOGENOM" id="CLU_087693_0_0_1"/>
<organism evidence="2 3">
    <name type="scientific">Sphaerobolus stellatus (strain SS14)</name>
    <dbReference type="NCBI Taxonomy" id="990650"/>
    <lineage>
        <taxon>Eukaryota</taxon>
        <taxon>Fungi</taxon>
        <taxon>Dikarya</taxon>
        <taxon>Basidiomycota</taxon>
        <taxon>Agaricomycotina</taxon>
        <taxon>Agaricomycetes</taxon>
        <taxon>Phallomycetidae</taxon>
        <taxon>Geastrales</taxon>
        <taxon>Sphaerobolaceae</taxon>
        <taxon>Sphaerobolus</taxon>
    </lineage>
</organism>
<dbReference type="PANTHER" id="PTHR15032:SF4">
    <property type="entry name" value="N-ACYL-PHOSPHATIDYLETHANOLAMINE-HYDROLYZING PHOSPHOLIPASE D"/>
    <property type="match status" value="1"/>
</dbReference>
<protein>
    <recommendedName>
        <fullName evidence="1">Metallo-beta-lactamase domain-containing protein</fullName>
    </recommendedName>
</protein>
<sequence length="185" mass="19664">MSLLPSIFKMSGISFATVAFRGAPHAELKAGRPSHHANDAAATHLTNPWPSFRSLPLPALPNGNASSPSIGTDDDLISSWVALGPPPIPEKFKATWLGHACFLVELPTPSGAARGPRILFNPVFSHRCGPTSCLGPGRIMPPACPVQQLPEVDAIVISHCHYDHLDIPTIKFVIFPPPSPLPSPP</sequence>
<dbReference type="GO" id="GO:0070290">
    <property type="term" value="F:N-acylphosphatidylethanolamine-specific phospholipase D activity"/>
    <property type="evidence" value="ECO:0007669"/>
    <property type="project" value="TreeGrafter"/>
</dbReference>
<dbReference type="OrthoDB" id="332863at2759"/>
<dbReference type="InterPro" id="IPR036866">
    <property type="entry name" value="RibonucZ/Hydroxyglut_hydro"/>
</dbReference>
<dbReference type="GO" id="GO:0005737">
    <property type="term" value="C:cytoplasm"/>
    <property type="evidence" value="ECO:0007669"/>
    <property type="project" value="TreeGrafter"/>
</dbReference>
<dbReference type="InterPro" id="IPR001279">
    <property type="entry name" value="Metallo-B-lactamas"/>
</dbReference>
<dbReference type="SUPFAM" id="SSF56281">
    <property type="entry name" value="Metallo-hydrolase/oxidoreductase"/>
    <property type="match status" value="1"/>
</dbReference>
<dbReference type="Pfam" id="PF12706">
    <property type="entry name" value="Lactamase_B_2"/>
    <property type="match status" value="1"/>
</dbReference>
<keyword evidence="3" id="KW-1185">Reference proteome</keyword>
<evidence type="ECO:0000259" key="1">
    <source>
        <dbReference type="Pfam" id="PF12706"/>
    </source>
</evidence>
<accession>A0A0C9U962</accession>
<dbReference type="Proteomes" id="UP000054279">
    <property type="component" value="Unassembled WGS sequence"/>
</dbReference>
<evidence type="ECO:0000313" key="3">
    <source>
        <dbReference type="Proteomes" id="UP000054279"/>
    </source>
</evidence>
<evidence type="ECO:0000313" key="2">
    <source>
        <dbReference type="EMBL" id="KIJ39613.1"/>
    </source>
</evidence>
<name>A0A0C9U962_SPHS4</name>
<dbReference type="PANTHER" id="PTHR15032">
    <property type="entry name" value="N-ACYL-PHOSPHATIDYLETHANOLAMINE-HYDROLYZING PHOSPHOLIPASE D"/>
    <property type="match status" value="1"/>
</dbReference>
<gene>
    <name evidence="2" type="ORF">M422DRAFT_257680</name>
</gene>
<dbReference type="GO" id="GO:0070291">
    <property type="term" value="P:N-acylethanolamine metabolic process"/>
    <property type="evidence" value="ECO:0007669"/>
    <property type="project" value="TreeGrafter"/>
</dbReference>
<reference evidence="2 3" key="1">
    <citation type="submission" date="2014-06" db="EMBL/GenBank/DDBJ databases">
        <title>Evolutionary Origins and Diversification of the Mycorrhizal Mutualists.</title>
        <authorList>
            <consortium name="DOE Joint Genome Institute"/>
            <consortium name="Mycorrhizal Genomics Consortium"/>
            <person name="Kohler A."/>
            <person name="Kuo A."/>
            <person name="Nagy L.G."/>
            <person name="Floudas D."/>
            <person name="Copeland A."/>
            <person name="Barry K.W."/>
            <person name="Cichocki N."/>
            <person name="Veneault-Fourrey C."/>
            <person name="LaButti K."/>
            <person name="Lindquist E.A."/>
            <person name="Lipzen A."/>
            <person name="Lundell T."/>
            <person name="Morin E."/>
            <person name="Murat C."/>
            <person name="Riley R."/>
            <person name="Ohm R."/>
            <person name="Sun H."/>
            <person name="Tunlid A."/>
            <person name="Henrissat B."/>
            <person name="Grigoriev I.V."/>
            <person name="Hibbett D.S."/>
            <person name="Martin F."/>
        </authorList>
    </citation>
    <scope>NUCLEOTIDE SEQUENCE [LARGE SCALE GENOMIC DNA]</scope>
    <source>
        <strain evidence="2 3">SS14</strain>
    </source>
</reference>
<dbReference type="AlphaFoldDB" id="A0A0C9U962"/>
<proteinExistence type="predicted"/>
<dbReference type="GO" id="GO:0070292">
    <property type="term" value="P:N-acylphosphatidylethanolamine metabolic process"/>
    <property type="evidence" value="ECO:0007669"/>
    <property type="project" value="TreeGrafter"/>
</dbReference>
<dbReference type="EMBL" id="KN837151">
    <property type="protein sequence ID" value="KIJ39613.1"/>
    <property type="molecule type" value="Genomic_DNA"/>
</dbReference>
<feature type="domain" description="Metallo-beta-lactamase" evidence="1">
    <location>
        <begin position="117"/>
        <end position="171"/>
    </location>
</feature>
<dbReference type="Gene3D" id="3.60.15.10">
    <property type="entry name" value="Ribonuclease Z/Hydroxyacylglutathione hydrolase-like"/>
    <property type="match status" value="1"/>
</dbReference>